<dbReference type="Gene3D" id="3.90.660.20">
    <property type="entry name" value="Protoporphyrinogen oxidase, mitochondrial, domain 2"/>
    <property type="match status" value="1"/>
</dbReference>
<accession>A0A2C9A154</accession>
<dbReference type="InterPro" id="IPR036188">
    <property type="entry name" value="FAD/NAD-bd_sf"/>
</dbReference>
<evidence type="ECO:0000313" key="2">
    <source>
        <dbReference type="EMBL" id="SOE72613.1"/>
    </source>
</evidence>
<dbReference type="Proteomes" id="UP000219440">
    <property type="component" value="Unassembled WGS sequence"/>
</dbReference>
<dbReference type="SUPFAM" id="SSF51905">
    <property type="entry name" value="FAD/NAD(P)-binding domain"/>
    <property type="match status" value="1"/>
</dbReference>
<evidence type="ECO:0000313" key="3">
    <source>
        <dbReference type="Proteomes" id="UP000219440"/>
    </source>
</evidence>
<name>A0A2C9A154_9MICO</name>
<reference evidence="2 3" key="1">
    <citation type="submission" date="2017-09" db="EMBL/GenBank/DDBJ databases">
        <authorList>
            <person name="Ehlers B."/>
            <person name="Leendertz F.H."/>
        </authorList>
    </citation>
    <scope>NUCLEOTIDE SEQUENCE [LARGE SCALE GENOMIC DNA]</scope>
    <source>
        <strain evidence="2 3">CGMCC 1.05381</strain>
    </source>
</reference>
<proteinExistence type="predicted"/>
<dbReference type="EMBL" id="OCST01000005">
    <property type="protein sequence ID" value="SOE72613.1"/>
    <property type="molecule type" value="Genomic_DNA"/>
</dbReference>
<organism evidence="2 3">
    <name type="scientific">Salinibacterium xinjiangense</name>
    <dbReference type="NCBI Taxonomy" id="386302"/>
    <lineage>
        <taxon>Bacteria</taxon>
        <taxon>Bacillati</taxon>
        <taxon>Actinomycetota</taxon>
        <taxon>Actinomycetes</taxon>
        <taxon>Micrococcales</taxon>
        <taxon>Microbacteriaceae</taxon>
        <taxon>Salinibacterium</taxon>
    </lineage>
</organism>
<sequence length="412" mass="41687">MCSATSSVSCTVTDVTVVGGGVAGMVVARRLAMAGRSVTLIEASDHLGGTVSRHTVGDIDLDAGAESFANRGGTVAALAAEIGLGDEVVSPSAAGAWLQPVSGPAVPMPATNLLGIPGTPLAADVIAVIGQRAAIRAELDAIIPSLWASKSLTLGTLVRRRMGSGVLEKLVAPIVHGVHSLHPDDIQLDRAAPGLRAAFAREGSLAAAVRFMRDAAPAGSSIAGIRGGMHRLATELAADLQTYGVDVQLGRTAQPGSIGGTVVMAAPTDPTAGRRIVLATLVVNAPELDSAPRGTGLLVAAGAAGISARALTHSTAKWEWLRERAGGRHVLRLSYDVEPEQLQATALQDASTLLGVRLGDSSVVDFARVEWLRPAASSAGDKIIQVGESVAGSGLAGVIRQAEAAAAELLAG</sequence>
<dbReference type="Gene3D" id="1.10.3110.10">
    <property type="entry name" value="protoporphyrinogen ix oxidase, domain 3"/>
    <property type="match status" value="1"/>
</dbReference>
<dbReference type="InterPro" id="IPR002937">
    <property type="entry name" value="Amino_oxidase"/>
</dbReference>
<keyword evidence="3" id="KW-1185">Reference proteome</keyword>
<dbReference type="PANTHER" id="PTHR42923:SF3">
    <property type="entry name" value="PROTOPORPHYRINOGEN OXIDASE"/>
    <property type="match status" value="1"/>
</dbReference>
<dbReference type="Pfam" id="PF01593">
    <property type="entry name" value="Amino_oxidase"/>
    <property type="match status" value="1"/>
</dbReference>
<protein>
    <submittedName>
        <fullName evidence="2">Oxygen-dependent protoporphyrinogen oxidase</fullName>
    </submittedName>
</protein>
<dbReference type="PANTHER" id="PTHR42923">
    <property type="entry name" value="PROTOPORPHYRINOGEN OXIDASE"/>
    <property type="match status" value="1"/>
</dbReference>
<gene>
    <name evidence="2" type="ORF">SAMN06296378_2558</name>
</gene>
<dbReference type="InterPro" id="IPR050464">
    <property type="entry name" value="Zeta_carotene_desat/Oxidored"/>
</dbReference>
<feature type="domain" description="Amine oxidase" evidence="1">
    <location>
        <begin position="22"/>
        <end position="251"/>
    </location>
</feature>
<dbReference type="OrthoDB" id="3450553at2"/>
<dbReference type="Gene3D" id="3.50.50.60">
    <property type="entry name" value="FAD/NAD(P)-binding domain"/>
    <property type="match status" value="1"/>
</dbReference>
<evidence type="ECO:0000259" key="1">
    <source>
        <dbReference type="Pfam" id="PF01593"/>
    </source>
</evidence>
<dbReference type="GO" id="GO:0016491">
    <property type="term" value="F:oxidoreductase activity"/>
    <property type="evidence" value="ECO:0007669"/>
    <property type="project" value="InterPro"/>
</dbReference>
<dbReference type="AlphaFoldDB" id="A0A2C9A154"/>